<protein>
    <submittedName>
        <fullName evidence="2">Uncharacterized protein</fullName>
    </submittedName>
</protein>
<name>A0ABN2GD40_9ACTN</name>
<organism evidence="2 3">
    <name type="scientific">Nonomuraea maheshkhaliensis</name>
    <dbReference type="NCBI Taxonomy" id="419590"/>
    <lineage>
        <taxon>Bacteria</taxon>
        <taxon>Bacillati</taxon>
        <taxon>Actinomycetota</taxon>
        <taxon>Actinomycetes</taxon>
        <taxon>Streptosporangiales</taxon>
        <taxon>Streptosporangiaceae</taxon>
        <taxon>Nonomuraea</taxon>
    </lineage>
</organism>
<sequence>MRGLYGQPCWTEPPDKPPNCGPHSSPEDETHRAAITTCSSVGANRPLLSHPSFSTDVEDKHSCQRIDHLLHLSGLSPEKHENNDQGSDD</sequence>
<feature type="region of interest" description="Disordered" evidence="1">
    <location>
        <begin position="1"/>
        <end position="31"/>
    </location>
</feature>
<dbReference type="Proteomes" id="UP001500064">
    <property type="component" value="Unassembled WGS sequence"/>
</dbReference>
<evidence type="ECO:0000313" key="2">
    <source>
        <dbReference type="EMBL" id="GAA1669294.1"/>
    </source>
</evidence>
<gene>
    <name evidence="2" type="ORF">GCM10009733_078410</name>
</gene>
<proteinExistence type="predicted"/>
<keyword evidence="3" id="KW-1185">Reference proteome</keyword>
<accession>A0ABN2GD40</accession>
<evidence type="ECO:0000256" key="1">
    <source>
        <dbReference type="SAM" id="MobiDB-lite"/>
    </source>
</evidence>
<comment type="caution">
    <text evidence="2">The sequence shown here is derived from an EMBL/GenBank/DDBJ whole genome shotgun (WGS) entry which is preliminary data.</text>
</comment>
<dbReference type="EMBL" id="BAAAMU010000083">
    <property type="protein sequence ID" value="GAA1669294.1"/>
    <property type="molecule type" value="Genomic_DNA"/>
</dbReference>
<evidence type="ECO:0000313" key="3">
    <source>
        <dbReference type="Proteomes" id="UP001500064"/>
    </source>
</evidence>
<reference evidence="2 3" key="1">
    <citation type="journal article" date="2019" name="Int. J. Syst. Evol. Microbiol.">
        <title>The Global Catalogue of Microorganisms (GCM) 10K type strain sequencing project: providing services to taxonomists for standard genome sequencing and annotation.</title>
        <authorList>
            <consortium name="The Broad Institute Genomics Platform"/>
            <consortium name="The Broad Institute Genome Sequencing Center for Infectious Disease"/>
            <person name="Wu L."/>
            <person name="Ma J."/>
        </authorList>
    </citation>
    <scope>NUCLEOTIDE SEQUENCE [LARGE SCALE GENOMIC DNA]</scope>
    <source>
        <strain evidence="2 3">JCM 13929</strain>
    </source>
</reference>